<sequence>MAPASAQPLWKRLAWFAVLWASSVVGLAFVATLLRFWLKS</sequence>
<feature type="transmembrane region" description="Helical" evidence="1">
    <location>
        <begin position="13"/>
        <end position="38"/>
    </location>
</feature>
<evidence type="ECO:0000313" key="3">
    <source>
        <dbReference type="Proteomes" id="UP000029492"/>
    </source>
</evidence>
<dbReference type="Proteomes" id="UP000029492">
    <property type="component" value="Chromosome"/>
</dbReference>
<reference evidence="2 3" key="1">
    <citation type="journal article" date="2014" name="PLoS ONE">
        <title>Genome Information of Methylobacterium oryzae, a Plant-Probiotic Methylotroph in the Phyllosphere.</title>
        <authorList>
            <person name="Kwak M.J."/>
            <person name="Jeong H."/>
            <person name="Madhaiyan M."/>
            <person name="Lee Y."/>
            <person name="Sa T.M."/>
            <person name="Oh T.K."/>
            <person name="Kim J.F."/>
        </authorList>
    </citation>
    <scope>NUCLEOTIDE SEQUENCE [LARGE SCALE GENOMIC DNA]</scope>
    <source>
        <strain evidence="2 3">CBMB20</strain>
    </source>
</reference>
<proteinExistence type="predicted"/>
<dbReference type="HOGENOM" id="CLU_203653_5_0_5"/>
<accession>A0A089P174</accession>
<dbReference type="eggNOG" id="ENOG502ZZ9A">
    <property type="taxonomic scope" value="Bacteria"/>
</dbReference>
<dbReference type="RefSeq" id="WP_043346965.1">
    <property type="nucleotide sequence ID" value="NZ_CP003811.1"/>
</dbReference>
<protein>
    <submittedName>
        <fullName evidence="2">Protein of unassigned function</fullName>
    </submittedName>
</protein>
<keyword evidence="1" id="KW-0472">Membrane</keyword>
<gene>
    <name evidence="2" type="ORF">MOC_5617</name>
</gene>
<dbReference type="AlphaFoldDB" id="A0A089P174"/>
<keyword evidence="1" id="KW-0812">Transmembrane</keyword>
<evidence type="ECO:0000256" key="1">
    <source>
        <dbReference type="SAM" id="Phobius"/>
    </source>
</evidence>
<keyword evidence="1" id="KW-1133">Transmembrane helix</keyword>
<dbReference type="Pfam" id="PF10617">
    <property type="entry name" value="DUF2474"/>
    <property type="match status" value="1"/>
</dbReference>
<name>A0A089P174_9HYPH</name>
<dbReference type="KEGG" id="mor:MOC_5617"/>
<organism evidence="2 3">
    <name type="scientific">Methylobacterium oryzae CBMB20</name>
    <dbReference type="NCBI Taxonomy" id="693986"/>
    <lineage>
        <taxon>Bacteria</taxon>
        <taxon>Pseudomonadati</taxon>
        <taxon>Pseudomonadota</taxon>
        <taxon>Alphaproteobacteria</taxon>
        <taxon>Hyphomicrobiales</taxon>
        <taxon>Methylobacteriaceae</taxon>
        <taxon>Methylobacterium</taxon>
    </lineage>
</organism>
<dbReference type="EMBL" id="CP003811">
    <property type="protein sequence ID" value="AIQ93372.1"/>
    <property type="molecule type" value="Genomic_DNA"/>
</dbReference>
<dbReference type="InterPro" id="IPR018895">
    <property type="entry name" value="DUF2474"/>
</dbReference>
<keyword evidence="3" id="KW-1185">Reference proteome</keyword>
<evidence type="ECO:0000313" key="2">
    <source>
        <dbReference type="EMBL" id="AIQ93372.1"/>
    </source>
</evidence>
<dbReference type="GeneID" id="96602352"/>
<dbReference type="STRING" id="693986.MOC_5617"/>